<dbReference type="EMBL" id="NMUH01002284">
    <property type="protein sequence ID" value="MQL99030.1"/>
    <property type="molecule type" value="Genomic_DNA"/>
</dbReference>
<comment type="caution">
    <text evidence="1">The sequence shown here is derived from an EMBL/GenBank/DDBJ whole genome shotgun (WGS) entry which is preliminary data.</text>
</comment>
<dbReference type="Proteomes" id="UP000652761">
    <property type="component" value="Unassembled WGS sequence"/>
</dbReference>
<gene>
    <name evidence="1" type="ORF">Taro_031745</name>
</gene>
<dbReference type="AlphaFoldDB" id="A0A843VZV3"/>
<keyword evidence="2" id="KW-1185">Reference proteome</keyword>
<protein>
    <submittedName>
        <fullName evidence="1">Uncharacterized protein</fullName>
    </submittedName>
</protein>
<proteinExistence type="predicted"/>
<name>A0A843VZV3_COLES</name>
<evidence type="ECO:0000313" key="1">
    <source>
        <dbReference type="EMBL" id="MQL99030.1"/>
    </source>
</evidence>
<evidence type="ECO:0000313" key="2">
    <source>
        <dbReference type="Proteomes" id="UP000652761"/>
    </source>
</evidence>
<organism evidence="1 2">
    <name type="scientific">Colocasia esculenta</name>
    <name type="common">Wild taro</name>
    <name type="synonym">Arum esculentum</name>
    <dbReference type="NCBI Taxonomy" id="4460"/>
    <lineage>
        <taxon>Eukaryota</taxon>
        <taxon>Viridiplantae</taxon>
        <taxon>Streptophyta</taxon>
        <taxon>Embryophyta</taxon>
        <taxon>Tracheophyta</taxon>
        <taxon>Spermatophyta</taxon>
        <taxon>Magnoliopsida</taxon>
        <taxon>Liliopsida</taxon>
        <taxon>Araceae</taxon>
        <taxon>Aroideae</taxon>
        <taxon>Colocasieae</taxon>
        <taxon>Colocasia</taxon>
    </lineage>
</organism>
<reference evidence="1" key="1">
    <citation type="submission" date="2017-07" db="EMBL/GenBank/DDBJ databases">
        <title>Taro Niue Genome Assembly and Annotation.</title>
        <authorList>
            <person name="Atibalentja N."/>
            <person name="Keating K."/>
            <person name="Fields C.J."/>
        </authorList>
    </citation>
    <scope>NUCLEOTIDE SEQUENCE</scope>
    <source>
        <strain evidence="1">Niue_2</strain>
        <tissue evidence="1">Leaf</tissue>
    </source>
</reference>
<accession>A0A843VZV3</accession>
<sequence>MLMCKPPCRAGIYGDEMFIYSYVRTSIGRLYPSGDLARGNLLEARSYVFILIWKPYIGHGVNFKTLKYFKYSKLKQTCC</sequence>